<dbReference type="RefSeq" id="WP_154468666.1">
    <property type="nucleotide sequence ID" value="NZ_CP121210.1"/>
</dbReference>
<reference evidence="1" key="1">
    <citation type="submission" date="2023-01" db="EMBL/GenBank/DDBJ databases">
        <title>Genome-based studies on antimicrobial resistance profiles of Riemerella anatipestifer in China, 1994 to 2021.</title>
        <authorList>
            <person name="Yang Z."/>
            <person name="Zhu D."/>
        </authorList>
    </citation>
    <scope>NUCLEOTIDE SEQUENCE</scope>
    <source>
        <strain evidence="1">RCAD1218</strain>
    </source>
</reference>
<protein>
    <submittedName>
        <fullName evidence="1">Uncharacterized protein</fullName>
    </submittedName>
</protein>
<dbReference type="EMBL" id="JAQZHK010000002">
    <property type="protein sequence ID" value="MDY3512257.1"/>
    <property type="molecule type" value="Genomic_DNA"/>
</dbReference>
<organism evidence="1 2">
    <name type="scientific">Riemerella anatipestifer</name>
    <name type="common">Moraxella anatipestifer</name>
    <dbReference type="NCBI Taxonomy" id="34085"/>
    <lineage>
        <taxon>Bacteria</taxon>
        <taxon>Pseudomonadati</taxon>
        <taxon>Bacteroidota</taxon>
        <taxon>Flavobacteriia</taxon>
        <taxon>Flavobacteriales</taxon>
        <taxon>Weeksellaceae</taxon>
        <taxon>Riemerella</taxon>
    </lineage>
</organism>
<proteinExistence type="predicted"/>
<evidence type="ECO:0000313" key="2">
    <source>
        <dbReference type="Proteomes" id="UP001284033"/>
    </source>
</evidence>
<evidence type="ECO:0000313" key="1">
    <source>
        <dbReference type="EMBL" id="MDY3512257.1"/>
    </source>
</evidence>
<sequence length="115" mass="14064">MIDWFYRSKNKIENYALSLTLEFGKNWGGDISERLQSRFPNLTKKEIEYYKQLAKNVETDCWNCIDDEYSEIDSKQLSEFLATKVFLKYTWINKRNKVNINSKFQYYFWREGRLK</sequence>
<name>A0AAP6HDV3_RIEAN</name>
<dbReference type="Proteomes" id="UP001284033">
    <property type="component" value="Unassembled WGS sequence"/>
</dbReference>
<dbReference type="AlphaFoldDB" id="A0AAP6HDV3"/>
<comment type="caution">
    <text evidence="1">The sequence shown here is derived from an EMBL/GenBank/DDBJ whole genome shotgun (WGS) entry which is preliminary data.</text>
</comment>
<accession>A0AAP6HDV3</accession>
<gene>
    <name evidence="1" type="ORF">PG303_03375</name>
</gene>